<sequence length="123" mass="13349">MQLPSHKLAAFLHLQLLPLSPYLGGELVFSSWCDDIGKSRERRAGWPPGTEALASRPPLRPAHLEIVLLASCPSGLHRYLIRPLPVSLPAPYCGSGGPWNLVPNDYVQIGDNGCCCCCFCCCS</sequence>
<reference evidence="2" key="1">
    <citation type="submission" date="2023-04" db="EMBL/GenBank/DDBJ databases">
        <authorList>
            <consortium name="ELIXIR-Norway"/>
        </authorList>
    </citation>
    <scope>NUCLEOTIDE SEQUENCE [LARGE SCALE GENOMIC DNA]</scope>
</reference>
<evidence type="ECO:0000313" key="2">
    <source>
        <dbReference type="EMBL" id="CAI9162797.1"/>
    </source>
</evidence>
<protein>
    <recommendedName>
        <fullName evidence="4">Secreted protein</fullName>
    </recommendedName>
</protein>
<evidence type="ECO:0008006" key="4">
    <source>
        <dbReference type="Google" id="ProtNLM"/>
    </source>
</evidence>
<dbReference type="Proteomes" id="UP001176941">
    <property type="component" value="Chromosome 21"/>
</dbReference>
<evidence type="ECO:0000313" key="3">
    <source>
        <dbReference type="Proteomes" id="UP001176941"/>
    </source>
</evidence>
<dbReference type="EMBL" id="OX459957">
    <property type="protein sequence ID" value="CAI9162797.1"/>
    <property type="molecule type" value="Genomic_DNA"/>
</dbReference>
<keyword evidence="3" id="KW-1185">Reference proteome</keyword>
<gene>
    <name evidence="2" type="ORF">MRATA1EN1_LOCUS11759</name>
</gene>
<keyword evidence="1" id="KW-0732">Signal</keyword>
<name>A0ABN8YMK0_RANTA</name>
<proteinExistence type="predicted"/>
<accession>A0ABN8YMK0</accession>
<feature type="signal peptide" evidence="1">
    <location>
        <begin position="1"/>
        <end position="24"/>
    </location>
</feature>
<feature type="chain" id="PRO_5047435263" description="Secreted protein" evidence="1">
    <location>
        <begin position="25"/>
        <end position="123"/>
    </location>
</feature>
<organism evidence="2 3">
    <name type="scientific">Rangifer tarandus platyrhynchus</name>
    <name type="common">Svalbard reindeer</name>
    <dbReference type="NCBI Taxonomy" id="3082113"/>
    <lineage>
        <taxon>Eukaryota</taxon>
        <taxon>Metazoa</taxon>
        <taxon>Chordata</taxon>
        <taxon>Craniata</taxon>
        <taxon>Vertebrata</taxon>
        <taxon>Euteleostomi</taxon>
        <taxon>Mammalia</taxon>
        <taxon>Eutheria</taxon>
        <taxon>Laurasiatheria</taxon>
        <taxon>Artiodactyla</taxon>
        <taxon>Ruminantia</taxon>
        <taxon>Pecora</taxon>
        <taxon>Cervidae</taxon>
        <taxon>Odocoileinae</taxon>
        <taxon>Rangifer</taxon>
    </lineage>
</organism>
<evidence type="ECO:0000256" key="1">
    <source>
        <dbReference type="SAM" id="SignalP"/>
    </source>
</evidence>